<comment type="caution">
    <text evidence="2">The sequence shown here is derived from an EMBL/GenBank/DDBJ whole genome shotgun (WGS) entry which is preliminary data.</text>
</comment>
<evidence type="ECO:0000256" key="1">
    <source>
        <dbReference type="SAM" id="MobiDB-lite"/>
    </source>
</evidence>
<dbReference type="PANTHER" id="PTHR31865">
    <property type="entry name" value="OSJNBA0071G03.3 PROTEIN"/>
    <property type="match status" value="1"/>
</dbReference>
<dbReference type="Pfam" id="PF07939">
    <property type="entry name" value="DUF1685"/>
    <property type="match status" value="1"/>
</dbReference>
<name>A0A835RWH5_VANPL</name>
<dbReference type="InterPro" id="IPR012881">
    <property type="entry name" value="DUF1685"/>
</dbReference>
<evidence type="ECO:0000313" key="2">
    <source>
        <dbReference type="EMBL" id="KAG0499534.1"/>
    </source>
</evidence>
<reference evidence="2 3" key="1">
    <citation type="journal article" date="2020" name="Nat. Food">
        <title>A phased Vanilla planifolia genome enables genetic improvement of flavour and production.</title>
        <authorList>
            <person name="Hasing T."/>
            <person name="Tang H."/>
            <person name="Brym M."/>
            <person name="Khazi F."/>
            <person name="Huang T."/>
            <person name="Chambers A.H."/>
        </authorList>
    </citation>
    <scope>NUCLEOTIDE SEQUENCE [LARGE SCALE GENOMIC DNA]</scope>
    <source>
        <tissue evidence="2">Leaf</tissue>
    </source>
</reference>
<dbReference type="Proteomes" id="UP000636800">
    <property type="component" value="Chromosome 1"/>
</dbReference>
<dbReference type="AlphaFoldDB" id="A0A835RWH5"/>
<protein>
    <submittedName>
        <fullName evidence="2">Uncharacterized protein</fullName>
    </submittedName>
</protein>
<gene>
    <name evidence="2" type="ORF">HPP92_004225</name>
</gene>
<sequence length="183" mass="20128">MLQERTVTEIGAIRETGGPSYPSPPPPGGGETMADSIPPPTFRHRPLLKHLSWSPDMEREEAWERRKDLYRARRFSGRQSVRSVTEDDLDELRGCIDLGIVFGDESAERIGEILPALDLYLSVRRGFYSVTSGRSSASDTSSFKGSPAGNPLSIFSSGNTPSEVKAGLKRWAQVVACAVRDPY</sequence>
<proteinExistence type="predicted"/>
<dbReference type="EMBL" id="JADCNL010000001">
    <property type="protein sequence ID" value="KAG0499534.1"/>
    <property type="molecule type" value="Genomic_DNA"/>
</dbReference>
<feature type="region of interest" description="Disordered" evidence="1">
    <location>
        <begin position="1"/>
        <end position="41"/>
    </location>
</feature>
<organism evidence="2 3">
    <name type="scientific">Vanilla planifolia</name>
    <name type="common">Vanilla</name>
    <dbReference type="NCBI Taxonomy" id="51239"/>
    <lineage>
        <taxon>Eukaryota</taxon>
        <taxon>Viridiplantae</taxon>
        <taxon>Streptophyta</taxon>
        <taxon>Embryophyta</taxon>
        <taxon>Tracheophyta</taxon>
        <taxon>Spermatophyta</taxon>
        <taxon>Magnoliopsida</taxon>
        <taxon>Liliopsida</taxon>
        <taxon>Asparagales</taxon>
        <taxon>Orchidaceae</taxon>
        <taxon>Vanilloideae</taxon>
        <taxon>Vanilleae</taxon>
        <taxon>Vanilla</taxon>
    </lineage>
</organism>
<keyword evidence="3" id="KW-1185">Reference proteome</keyword>
<evidence type="ECO:0000313" key="3">
    <source>
        <dbReference type="Proteomes" id="UP000636800"/>
    </source>
</evidence>
<dbReference type="PANTHER" id="PTHR31865:SF1">
    <property type="entry name" value="INSERTASE, PUTATIVE (DUF1685)-RELATED"/>
    <property type="match status" value="1"/>
</dbReference>
<accession>A0A835RWH5</accession>